<evidence type="ECO:0000313" key="3">
    <source>
        <dbReference type="EMBL" id="OQP40336.1"/>
    </source>
</evidence>
<dbReference type="Proteomes" id="UP000192277">
    <property type="component" value="Unassembled WGS sequence"/>
</dbReference>
<reference evidence="3 4" key="1">
    <citation type="submission" date="2016-04" db="EMBL/GenBank/DDBJ databases">
        <authorList>
            <person name="Chen L."/>
            <person name="Zhuang W."/>
            <person name="Wang G."/>
        </authorList>
    </citation>
    <scope>NUCLEOTIDE SEQUENCE [LARGE SCALE GENOMIC DNA]</scope>
    <source>
        <strain evidence="4">GR20</strain>
    </source>
</reference>
<protein>
    <recommendedName>
        <fullName evidence="5">DUF1016 domain-containing protein</fullName>
    </recommendedName>
</protein>
<dbReference type="Pfam" id="PF06250">
    <property type="entry name" value="YhcG_C"/>
    <property type="match status" value="1"/>
</dbReference>
<dbReference type="RefSeq" id="WP_014217772.1">
    <property type="nucleotide sequence ID" value="NZ_LWBO01000077.1"/>
</dbReference>
<feature type="domain" description="YhcG PDDEXK nuclease" evidence="1">
    <location>
        <begin position="216"/>
        <end position="368"/>
    </location>
</feature>
<sequence length="381" mass="43577">MTKASNHANPGSDIIVQPEYKQFLQEVKQRIKSSQAKAALAVNKSLIQLYWSIGKLLVEKQTAYSWGTNVIEQLSTDLKSEFPGSSGFSPKNLRCTKQFYLFYSSPIWQQAVAKLGNTPDPPALTSANEEESTEDQSLTKLRQLVAEIPWGHHLLILNKINAPEEALFYLRQTMEQNWSRNNLSFYIEQKLYARQDMGMSNFKETLPTPQAILAEQILRDPYNFSFLTLETKVKELDLEKQLTEHITRFLLELGKGFAYIGRQYPLKIGEKEYWIDLLFYHIRLRCFVVIDLKVSPFEPEHAGKMNFYLSAVDDLLKTEADQASIGIVLCKSKGAIEVEYALRGISKPIGVSQFILTEALPEELKPNIPTVEEFEQEISRL</sequence>
<comment type="caution">
    <text evidence="3">The sequence shown here is derived from an EMBL/GenBank/DDBJ whole genome shotgun (WGS) entry which is preliminary data.</text>
</comment>
<evidence type="ECO:0000259" key="2">
    <source>
        <dbReference type="Pfam" id="PF17761"/>
    </source>
</evidence>
<name>A0ABX3NN56_9BACT</name>
<dbReference type="EMBL" id="LWBO01000077">
    <property type="protein sequence ID" value="OQP40336.1"/>
    <property type="molecule type" value="Genomic_DNA"/>
</dbReference>
<dbReference type="Gene3D" id="3.40.1350.10">
    <property type="match status" value="1"/>
</dbReference>
<dbReference type="PANTHER" id="PTHR30547:SF0">
    <property type="entry name" value="BLR8175 PROTEIN"/>
    <property type="match status" value="1"/>
</dbReference>
<keyword evidence="4" id="KW-1185">Reference proteome</keyword>
<organism evidence="3 4">
    <name type="scientific">Niastella koreensis</name>
    <dbReference type="NCBI Taxonomy" id="354356"/>
    <lineage>
        <taxon>Bacteria</taxon>
        <taxon>Pseudomonadati</taxon>
        <taxon>Bacteroidota</taxon>
        <taxon>Chitinophagia</taxon>
        <taxon>Chitinophagales</taxon>
        <taxon>Chitinophagaceae</taxon>
        <taxon>Niastella</taxon>
    </lineage>
</organism>
<dbReference type="InterPro" id="IPR041527">
    <property type="entry name" value="YhcG_N"/>
</dbReference>
<dbReference type="InterPro" id="IPR011856">
    <property type="entry name" value="tRNA_endonuc-like_dom_sf"/>
</dbReference>
<accession>A0ABX3NN56</accession>
<dbReference type="Pfam" id="PF17761">
    <property type="entry name" value="DUF1016_N"/>
    <property type="match status" value="1"/>
</dbReference>
<evidence type="ECO:0008006" key="5">
    <source>
        <dbReference type="Google" id="ProtNLM"/>
    </source>
</evidence>
<feature type="domain" description="YhcG N-terminal" evidence="2">
    <location>
        <begin position="26"/>
        <end position="194"/>
    </location>
</feature>
<dbReference type="PANTHER" id="PTHR30547">
    <property type="entry name" value="UNCHARACTERIZED PROTEIN YHCG-RELATED"/>
    <property type="match status" value="1"/>
</dbReference>
<evidence type="ECO:0000259" key="1">
    <source>
        <dbReference type="Pfam" id="PF06250"/>
    </source>
</evidence>
<dbReference type="InterPro" id="IPR009362">
    <property type="entry name" value="YhcG_C"/>
</dbReference>
<gene>
    <name evidence="3" type="ORF">A4D02_15570</name>
</gene>
<dbReference type="InterPro" id="IPR053148">
    <property type="entry name" value="PD-DEXK-like_domain"/>
</dbReference>
<evidence type="ECO:0000313" key="4">
    <source>
        <dbReference type="Proteomes" id="UP000192277"/>
    </source>
</evidence>
<proteinExistence type="predicted"/>